<sequence length="404" mass="41425">MITGRSLLVRQFSRRAVAEALLHLGPISRAELAKETGLSKQTMSEVMAALESEGWARPAGRTSGAVGRSALRYEVARDAAFSLGVDLGGTKVIAALADLAGDVVAEETEPTDRRGGRHVLDQIHALALRLAKGAGVDPARIRSVVIGSPGVVDPLTGAIGLVPNIRGLSDCDVPGVLGSLFGLPVAIENDVNLAMLGEAWQGAARGVENAGFLALGTGAGLGLIVNGKLARGATGAAGEVAYLPVGRETDTAAAREIGTFELEVGAAGIVRRYREAGGAPEVETVREVFARLEGGDATAVAVIDETARIIALAVTALGAIVDPEMIVFGGSIGIREELIGRVRAVMPTVFERPIHITASHLGARAGLVGAVSSAVSRLHNDIFGIPNLPGDLALPASPLQKAAE</sequence>
<dbReference type="PANTHER" id="PTHR18964">
    <property type="entry name" value="ROK (REPRESSOR, ORF, KINASE) FAMILY"/>
    <property type="match status" value="1"/>
</dbReference>
<gene>
    <name evidence="2" type="ORF">QO015_002215</name>
</gene>
<dbReference type="SUPFAM" id="SSF46785">
    <property type="entry name" value="Winged helix' DNA-binding domain"/>
    <property type="match status" value="1"/>
</dbReference>
<proteinExistence type="inferred from homology"/>
<dbReference type="InterPro" id="IPR036388">
    <property type="entry name" value="WH-like_DNA-bd_sf"/>
</dbReference>
<evidence type="ECO:0000313" key="3">
    <source>
        <dbReference type="Proteomes" id="UP001223743"/>
    </source>
</evidence>
<reference evidence="2 3" key="1">
    <citation type="submission" date="2023-07" db="EMBL/GenBank/DDBJ databases">
        <title>Genomic Encyclopedia of Type Strains, Phase IV (KMG-IV): sequencing the most valuable type-strain genomes for metagenomic binning, comparative biology and taxonomic classification.</title>
        <authorList>
            <person name="Goeker M."/>
        </authorList>
    </citation>
    <scope>NUCLEOTIDE SEQUENCE [LARGE SCALE GENOMIC DNA]</scope>
    <source>
        <strain evidence="2 3">B1-1</strain>
    </source>
</reference>
<dbReference type="GO" id="GO:0016301">
    <property type="term" value="F:kinase activity"/>
    <property type="evidence" value="ECO:0007669"/>
    <property type="project" value="UniProtKB-KW"/>
</dbReference>
<dbReference type="Pfam" id="PF00480">
    <property type="entry name" value="ROK"/>
    <property type="match status" value="1"/>
</dbReference>
<dbReference type="Gene3D" id="3.30.420.40">
    <property type="match status" value="2"/>
</dbReference>
<dbReference type="RefSeq" id="WP_266279397.1">
    <property type="nucleotide sequence ID" value="NZ_JAPKNF010000001.1"/>
</dbReference>
<dbReference type="InterPro" id="IPR043129">
    <property type="entry name" value="ATPase_NBD"/>
</dbReference>
<dbReference type="EMBL" id="JAUSWJ010000001">
    <property type="protein sequence ID" value="MDQ0516602.1"/>
    <property type="molecule type" value="Genomic_DNA"/>
</dbReference>
<dbReference type="Gene3D" id="1.10.10.10">
    <property type="entry name" value="Winged helix-like DNA-binding domain superfamily/Winged helix DNA-binding domain"/>
    <property type="match status" value="1"/>
</dbReference>
<dbReference type="InterPro" id="IPR000600">
    <property type="entry name" value="ROK"/>
</dbReference>
<keyword evidence="2" id="KW-0418">Kinase</keyword>
<comment type="caution">
    <text evidence="2">The sequence shown here is derived from an EMBL/GenBank/DDBJ whole genome shotgun (WGS) entry which is preliminary data.</text>
</comment>
<evidence type="ECO:0000313" key="2">
    <source>
        <dbReference type="EMBL" id="MDQ0516602.1"/>
    </source>
</evidence>
<dbReference type="PANTHER" id="PTHR18964:SF149">
    <property type="entry name" value="BIFUNCTIONAL UDP-N-ACETYLGLUCOSAMINE 2-EPIMERASE_N-ACETYLMANNOSAMINE KINASE"/>
    <property type="match status" value="1"/>
</dbReference>
<keyword evidence="3" id="KW-1185">Reference proteome</keyword>
<dbReference type="SUPFAM" id="SSF53067">
    <property type="entry name" value="Actin-like ATPase domain"/>
    <property type="match status" value="1"/>
</dbReference>
<evidence type="ECO:0000256" key="1">
    <source>
        <dbReference type="ARBA" id="ARBA00006479"/>
    </source>
</evidence>
<protein>
    <submittedName>
        <fullName evidence="2">NBD/HSP70 family sugar kinase</fullName>
    </submittedName>
</protein>
<keyword evidence="2" id="KW-0808">Transferase</keyword>
<accession>A0ABU0M6M8</accession>
<dbReference type="Proteomes" id="UP001223743">
    <property type="component" value="Unassembled WGS sequence"/>
</dbReference>
<comment type="similarity">
    <text evidence="1">Belongs to the ROK (NagC/XylR) family.</text>
</comment>
<organism evidence="2 3">
    <name type="scientific">Kaistia geumhonensis</name>
    <dbReference type="NCBI Taxonomy" id="410839"/>
    <lineage>
        <taxon>Bacteria</taxon>
        <taxon>Pseudomonadati</taxon>
        <taxon>Pseudomonadota</taxon>
        <taxon>Alphaproteobacteria</taxon>
        <taxon>Hyphomicrobiales</taxon>
        <taxon>Kaistiaceae</taxon>
        <taxon>Kaistia</taxon>
    </lineage>
</organism>
<name>A0ABU0M6M8_9HYPH</name>
<dbReference type="InterPro" id="IPR036390">
    <property type="entry name" value="WH_DNA-bd_sf"/>
</dbReference>